<feature type="region of interest" description="Disordered" evidence="1">
    <location>
        <begin position="26"/>
        <end position="55"/>
    </location>
</feature>
<feature type="chain" id="PRO_5045408362" evidence="2">
    <location>
        <begin position="23"/>
        <end position="97"/>
    </location>
</feature>
<dbReference type="EMBL" id="JANFQO010000025">
    <property type="protein sequence ID" value="MCQ4167178.1"/>
    <property type="molecule type" value="Genomic_DNA"/>
</dbReference>
<comment type="caution">
    <text evidence="3">The sequence shown here is derived from an EMBL/GenBank/DDBJ whole genome shotgun (WGS) entry which is preliminary data.</text>
</comment>
<gene>
    <name evidence="3" type="ORF">NM961_20885</name>
</gene>
<reference evidence="3" key="1">
    <citation type="submission" date="2022-07" db="EMBL/GenBank/DDBJ databases">
        <title>Tahibacter sp., a new gammaproteobacterium isolated from the silt sample collected at pig farm.</title>
        <authorList>
            <person name="Chen H."/>
        </authorList>
    </citation>
    <scope>NUCLEOTIDE SEQUENCE</scope>
    <source>
        <strain evidence="3">P2K</strain>
    </source>
</reference>
<name>A0ABT1QY24_9GAMM</name>
<evidence type="ECO:0000256" key="1">
    <source>
        <dbReference type="SAM" id="MobiDB-lite"/>
    </source>
</evidence>
<dbReference type="RefSeq" id="WP_255916363.1">
    <property type="nucleotide sequence ID" value="NZ_JANFQO010000025.1"/>
</dbReference>
<feature type="signal peptide" evidence="2">
    <location>
        <begin position="1"/>
        <end position="22"/>
    </location>
</feature>
<dbReference type="Proteomes" id="UP001165498">
    <property type="component" value="Unassembled WGS sequence"/>
</dbReference>
<protein>
    <submittedName>
        <fullName evidence="3">Uncharacterized protein</fullName>
    </submittedName>
</protein>
<keyword evidence="4" id="KW-1185">Reference proteome</keyword>
<accession>A0ABT1QY24</accession>
<sequence length="97" mass="10515">MKYPTFALLAVCGALTTAPAQAGEPSFGALALTPAPSAKSDPTQTPFSPRLLPAPQLSETRVVRLPDGSTRIVCDEVPNPRYEKVRLQLKQAREQQR</sequence>
<organism evidence="3 4">
    <name type="scientific">Tahibacter harae</name>
    <dbReference type="NCBI Taxonomy" id="2963937"/>
    <lineage>
        <taxon>Bacteria</taxon>
        <taxon>Pseudomonadati</taxon>
        <taxon>Pseudomonadota</taxon>
        <taxon>Gammaproteobacteria</taxon>
        <taxon>Lysobacterales</taxon>
        <taxon>Rhodanobacteraceae</taxon>
        <taxon>Tahibacter</taxon>
    </lineage>
</organism>
<evidence type="ECO:0000313" key="4">
    <source>
        <dbReference type="Proteomes" id="UP001165498"/>
    </source>
</evidence>
<evidence type="ECO:0000313" key="3">
    <source>
        <dbReference type="EMBL" id="MCQ4167178.1"/>
    </source>
</evidence>
<keyword evidence="2" id="KW-0732">Signal</keyword>
<proteinExistence type="predicted"/>
<evidence type="ECO:0000256" key="2">
    <source>
        <dbReference type="SAM" id="SignalP"/>
    </source>
</evidence>